<sequence>MSYRPSPHRHLGLKGRPEPPCGVWRPPGEQPLPPGPICFHDCNEESTSNKILYLLLACIHEVTLCKTSNIPRYKNEGSGPRLV</sequence>
<feature type="region of interest" description="Disordered" evidence="1">
    <location>
        <begin position="1"/>
        <end position="26"/>
    </location>
</feature>
<proteinExistence type="predicted"/>
<reference evidence="2 3" key="1">
    <citation type="submission" date="2019-05" db="EMBL/GenBank/DDBJ databases">
        <title>Another draft genome of Portunus trituberculatus and its Hox gene families provides insights of decapod evolution.</title>
        <authorList>
            <person name="Jeong J.-H."/>
            <person name="Song I."/>
            <person name="Kim S."/>
            <person name="Choi T."/>
            <person name="Kim D."/>
            <person name="Ryu S."/>
            <person name="Kim W."/>
        </authorList>
    </citation>
    <scope>NUCLEOTIDE SEQUENCE [LARGE SCALE GENOMIC DNA]</scope>
    <source>
        <tissue evidence="2">Muscle</tissue>
    </source>
</reference>
<accession>A0A5B7DV75</accession>
<gene>
    <name evidence="2" type="ORF">E2C01_017950</name>
</gene>
<evidence type="ECO:0000313" key="3">
    <source>
        <dbReference type="Proteomes" id="UP000324222"/>
    </source>
</evidence>
<keyword evidence="3" id="KW-1185">Reference proteome</keyword>
<evidence type="ECO:0000256" key="1">
    <source>
        <dbReference type="SAM" id="MobiDB-lite"/>
    </source>
</evidence>
<dbReference type="EMBL" id="VSRR010001383">
    <property type="protein sequence ID" value="MPC24856.1"/>
    <property type="molecule type" value="Genomic_DNA"/>
</dbReference>
<evidence type="ECO:0000313" key="2">
    <source>
        <dbReference type="EMBL" id="MPC24856.1"/>
    </source>
</evidence>
<name>A0A5B7DV75_PORTR</name>
<comment type="caution">
    <text evidence="2">The sequence shown here is derived from an EMBL/GenBank/DDBJ whole genome shotgun (WGS) entry which is preliminary data.</text>
</comment>
<dbReference type="AlphaFoldDB" id="A0A5B7DV75"/>
<feature type="compositionally biased region" description="Basic residues" evidence="1">
    <location>
        <begin position="1"/>
        <end position="13"/>
    </location>
</feature>
<organism evidence="2 3">
    <name type="scientific">Portunus trituberculatus</name>
    <name type="common">Swimming crab</name>
    <name type="synonym">Neptunus trituberculatus</name>
    <dbReference type="NCBI Taxonomy" id="210409"/>
    <lineage>
        <taxon>Eukaryota</taxon>
        <taxon>Metazoa</taxon>
        <taxon>Ecdysozoa</taxon>
        <taxon>Arthropoda</taxon>
        <taxon>Crustacea</taxon>
        <taxon>Multicrustacea</taxon>
        <taxon>Malacostraca</taxon>
        <taxon>Eumalacostraca</taxon>
        <taxon>Eucarida</taxon>
        <taxon>Decapoda</taxon>
        <taxon>Pleocyemata</taxon>
        <taxon>Brachyura</taxon>
        <taxon>Eubrachyura</taxon>
        <taxon>Portunoidea</taxon>
        <taxon>Portunidae</taxon>
        <taxon>Portuninae</taxon>
        <taxon>Portunus</taxon>
    </lineage>
</organism>
<protein>
    <submittedName>
        <fullName evidence="2">Uncharacterized protein</fullName>
    </submittedName>
</protein>
<dbReference type="Proteomes" id="UP000324222">
    <property type="component" value="Unassembled WGS sequence"/>
</dbReference>